<dbReference type="GO" id="GO:0030246">
    <property type="term" value="F:carbohydrate binding"/>
    <property type="evidence" value="ECO:0007669"/>
    <property type="project" value="InterPro"/>
</dbReference>
<dbReference type="InterPro" id="IPR011050">
    <property type="entry name" value="Pectin_lyase_fold/virulence"/>
</dbReference>
<feature type="domain" description="CBM6" evidence="4">
    <location>
        <begin position="1258"/>
        <end position="1382"/>
    </location>
</feature>
<dbReference type="SUPFAM" id="SSF51126">
    <property type="entry name" value="Pectin lyase-like"/>
    <property type="match status" value="1"/>
</dbReference>
<keyword evidence="3" id="KW-0812">Transmembrane</keyword>
<evidence type="ECO:0000256" key="1">
    <source>
        <dbReference type="ARBA" id="ARBA00022729"/>
    </source>
</evidence>
<dbReference type="InterPro" id="IPR012334">
    <property type="entry name" value="Pectin_lyas_fold"/>
</dbReference>
<dbReference type="Proteomes" id="UP000426246">
    <property type="component" value="Chromosome"/>
</dbReference>
<dbReference type="InterPro" id="IPR006584">
    <property type="entry name" value="Cellulose-bd_IV"/>
</dbReference>
<keyword evidence="6" id="KW-1185">Reference proteome</keyword>
<feature type="domain" description="CBM6" evidence="4">
    <location>
        <begin position="1090"/>
        <end position="1213"/>
    </location>
</feature>
<feature type="domain" description="CBM6" evidence="4">
    <location>
        <begin position="1393"/>
        <end position="1517"/>
    </location>
</feature>
<keyword evidence="3" id="KW-0472">Membrane</keyword>
<evidence type="ECO:0000259" key="4">
    <source>
        <dbReference type="PROSITE" id="PS51175"/>
    </source>
</evidence>
<evidence type="ECO:0000256" key="3">
    <source>
        <dbReference type="SAM" id="Phobius"/>
    </source>
</evidence>
<evidence type="ECO:0000313" key="5">
    <source>
        <dbReference type="EMBL" id="QGQ98769.1"/>
    </source>
</evidence>
<organism evidence="5 6">
    <name type="scientific">Paenibacillus psychroresistens</name>
    <dbReference type="NCBI Taxonomy" id="1778678"/>
    <lineage>
        <taxon>Bacteria</taxon>
        <taxon>Bacillati</taxon>
        <taxon>Bacillota</taxon>
        <taxon>Bacilli</taxon>
        <taxon>Bacillales</taxon>
        <taxon>Paenibacillaceae</taxon>
        <taxon>Paenibacillus</taxon>
    </lineage>
</organism>
<dbReference type="Gene3D" id="2.60.120.260">
    <property type="entry name" value="Galactose-binding domain-like"/>
    <property type="match status" value="6"/>
</dbReference>
<name>A0A6B8RS38_9BACL</name>
<dbReference type="InterPro" id="IPR051816">
    <property type="entry name" value="Glycosyl_Hydrolase_31"/>
</dbReference>
<dbReference type="InterPro" id="IPR008979">
    <property type="entry name" value="Galactose-bd-like_sf"/>
</dbReference>
<sequence length="1881" mass="198374">MVIMQHKFEEVLIDMHLLKLSLNKKLIKLAIIILISAFIAPVAPFGITHYVHAAGTLYFVGGAGASDSNPGTPSQPFATIQKAANVAVAGDTINIRTGIYRETILPANSGTAGNPIVYQPDGAAVVTVSGADIADGGWSVHSGNIYKKTIAMTNGYNANMTNNTTLMANQVFVNSKMMIEARWPNLPDSDDLFNRNNLRDGLAATWSTSGTQTLTDASIPSISGGWAGGTIWTNGWFISQTRNITASTGSQLTLSGGSIAPDFRKYYYLTGKLGALDVEKEWFYDGTELYLWQSGGGTPSTVEVKKRNYAFDLSNRSYITIQKINLFAASITTNTSSTNITLDGLNAKYINHDVTLTDSDVNYSHTGQVITNVGAAGIRLMGANSIIKNSEVAYSSNMGIVLGAGNIATNNLVHDIDYDGSYASAIAPVSGTAGQQITYNTIYRTGRSSIDLRPPSNQNLNIGYNDMYHYGMLNMDMGAIYSWGDSNLSGTRVHHNWIHDSKALLDGQGIQTGIYFDQGAGPVQSDHNVLWNNMTDYYDQHAENSVTPQVFTLYNNTFGSTNYASYVTYQNGQTDILTNNIYRDEVLVVNNSTHSLNKTTYPEFLNEGNGGLKYRLKTNSPAVDTGAEIAGVTDGFKGSAPDIGAYESGDTDWIPGYSAAGYVPGYYATELPIPTPAPTPTDTSAPGTVTVNDDVTGTGENQYEYVGAWSASANTEAYLQTDHYDNAADDYYQIRFTGSQVKVYGEKNASFGIIAVSVDGGPETLVDLYSSTRVVNTLLYASSTLTNSSHIVKVRVTGTKNASSNNTYTTADRVVITTGIVTINDDETGTGENQYEYVGSWSASANTQAYMQTDHYDNVTNDYYQIRFTGSQVKVYGEKNSSFGIVAVSVDGGPETLVDLYSATRLVNTLLYTSPTLANSGHTVKVRITGTKNASSGNTYTTADRVVVTLGVTPPPGTVTVNDDVTGTGQNQYEYVGAWSASANPQAYLETDHYDNAANDYYQIRFTGSQIKVYGEKNSSFGIAAISIDGGAETLVDSYSEVRMVNTLLYTSPVLAYGSHTVKVRITGTKNANSGNTYITSDRVVIHTGSKYEAENALLTGGAVAKTDHTGYSGTGFAGGFENAGAAAAFAVNAATEGSKDITLRYANDSTSIVSVFVNEAKIRQISLPATGGFDSWSYDTQALTLNAGDNTITYKYDTSDTGAVNLDFVSVPIEEATTPVPTPTPVPTGSPTATPTPTPTPVPTPTPTPEPVPDPGTKYEAEDAALANGAAVNTDHTDYSGAGFVGGYGNAGALTTFTVNAATAGNKDVTLRYANGNNTSSLSVYVNGVKINQISLPGTGSWDAWGYKTANLALNAGNNTITYKYDADDIGAVNLDYIKIAFDVSPAPEPGTKYEAESAELANGASINTDHTDYSGAGFVDGYGNAGATTTFTLNLATAGNKDISLRYANGNNTSSLSVYVNGVKIKRTALPGTGSWDTWGYKTNTLTLQAGVNTIAYKFDAGDIGAVNLDYISIPFESTPTPTPSPTPTPTPTIPPLFQNNVVSGVTGTGTAEISNPAGGYTLNPNFALAFTSYFDQQFSAQPLPQAVVTPSSVTAGNKSVSQNSSTMALPKQVYAGSVSIANAYGTMSIGDSTTVGSTAIYGGTSCTIGATTNLTIYGDVVCNGPLVFTGYINGLTIHGNVIAAGGITFNSSVGSFTIDGSLSSQGSVAFQGSNIAAGQINGDLIGHGISFHGFSSLAVLGNVSSTLDFMPSSGNYTSFTIGKSVYVTGNSQFSTFNKVAIQGSYYGKGGIDMHNQISGNGLTVGKSMLSRDSVNFHGIGAPVNIGNFIGALNQLNFNNNISGTVNLGGITAGKVSIYNNYAPANIFINYNPPTGAQG</sequence>
<dbReference type="Pfam" id="PF16990">
    <property type="entry name" value="CBM_35"/>
    <property type="match status" value="1"/>
</dbReference>
<keyword evidence="3" id="KW-1133">Transmembrane helix</keyword>
<dbReference type="EMBL" id="CP034235">
    <property type="protein sequence ID" value="QGQ98769.1"/>
    <property type="molecule type" value="Genomic_DNA"/>
</dbReference>
<protein>
    <submittedName>
        <fullName evidence="5">Carbohydrate-binding protein</fullName>
    </submittedName>
</protein>
<feature type="region of interest" description="Disordered" evidence="2">
    <location>
        <begin position="1216"/>
        <end position="1256"/>
    </location>
</feature>
<reference evidence="6" key="1">
    <citation type="submission" date="2018-11" db="EMBL/GenBank/DDBJ databases">
        <title>Complete genome sequence of Paenibacillus sp. ML311-T8.</title>
        <authorList>
            <person name="Nam Y.-D."/>
            <person name="Kang J."/>
            <person name="Chung W.-H."/>
            <person name="Park Y.S."/>
        </authorList>
    </citation>
    <scope>NUCLEOTIDE SEQUENCE [LARGE SCALE GENOMIC DNA]</scope>
    <source>
        <strain evidence="6">ML311-T8</strain>
    </source>
</reference>
<feature type="compositionally biased region" description="Pro residues" evidence="2">
    <location>
        <begin position="1221"/>
        <end position="1255"/>
    </location>
</feature>
<dbReference type="Pfam" id="PF03422">
    <property type="entry name" value="CBM_6"/>
    <property type="match status" value="2"/>
</dbReference>
<accession>A0A6B8RS38</accession>
<dbReference type="SMART" id="SM00606">
    <property type="entry name" value="CBD_IV"/>
    <property type="match status" value="2"/>
</dbReference>
<dbReference type="KEGG" id="ppsc:EHS13_29780"/>
<gene>
    <name evidence="5" type="ORF">EHS13_29780</name>
</gene>
<keyword evidence="1" id="KW-0732">Signal</keyword>
<evidence type="ECO:0000313" key="6">
    <source>
        <dbReference type="Proteomes" id="UP000426246"/>
    </source>
</evidence>
<dbReference type="InterPro" id="IPR005084">
    <property type="entry name" value="CBM6"/>
</dbReference>
<dbReference type="PANTHER" id="PTHR43863:SF2">
    <property type="entry name" value="MALTASE-GLUCOAMYLASE"/>
    <property type="match status" value="1"/>
</dbReference>
<dbReference type="PANTHER" id="PTHR43863">
    <property type="entry name" value="HYDROLASE, PUTATIVE (AFU_ORTHOLOGUE AFUA_1G03140)-RELATED"/>
    <property type="match status" value="1"/>
</dbReference>
<feature type="transmembrane region" description="Helical" evidence="3">
    <location>
        <begin position="26"/>
        <end position="47"/>
    </location>
</feature>
<proteinExistence type="predicted"/>
<dbReference type="Gene3D" id="2.160.20.10">
    <property type="entry name" value="Single-stranded right-handed beta-helix, Pectin lyase-like"/>
    <property type="match status" value="2"/>
</dbReference>
<evidence type="ECO:0000256" key="2">
    <source>
        <dbReference type="SAM" id="MobiDB-lite"/>
    </source>
</evidence>
<dbReference type="CDD" id="cd04083">
    <property type="entry name" value="CBM35_Lmo2446-like"/>
    <property type="match status" value="3"/>
</dbReference>
<dbReference type="SUPFAM" id="SSF49785">
    <property type="entry name" value="Galactose-binding domain-like"/>
    <property type="match status" value="3"/>
</dbReference>
<dbReference type="PROSITE" id="PS51175">
    <property type="entry name" value="CBM6"/>
    <property type="match status" value="3"/>
</dbReference>